<dbReference type="OrthoDB" id="7657788at2"/>
<dbReference type="EMBL" id="FNFV01000005">
    <property type="protein sequence ID" value="SDK83103.1"/>
    <property type="molecule type" value="Genomic_DNA"/>
</dbReference>
<evidence type="ECO:0000259" key="2">
    <source>
        <dbReference type="Pfam" id="PF16917"/>
    </source>
</evidence>
<dbReference type="Proteomes" id="UP000199328">
    <property type="component" value="Unassembled WGS sequence"/>
</dbReference>
<dbReference type="InterPro" id="IPR004143">
    <property type="entry name" value="BPL_LPL_catalytic"/>
</dbReference>
<accession>A0A1G9F4E1</accession>
<organism evidence="3 4">
    <name type="scientific">Meinhardsimonia xiamenensis</name>
    <dbReference type="NCBI Taxonomy" id="990712"/>
    <lineage>
        <taxon>Bacteria</taxon>
        <taxon>Pseudomonadati</taxon>
        <taxon>Pseudomonadota</taxon>
        <taxon>Alphaproteobacteria</taxon>
        <taxon>Rhodobacterales</taxon>
        <taxon>Paracoccaceae</taxon>
        <taxon>Meinhardsimonia</taxon>
    </lineage>
</organism>
<feature type="domain" description="BPL/LPL catalytic" evidence="2">
    <location>
        <begin position="12"/>
        <end position="194"/>
    </location>
</feature>
<dbReference type="SUPFAM" id="SSF55681">
    <property type="entry name" value="Class II aaRS and biotin synthetases"/>
    <property type="match status" value="1"/>
</dbReference>
<dbReference type="Gene3D" id="2.30.30.100">
    <property type="match status" value="1"/>
</dbReference>
<dbReference type="RefSeq" id="WP_092500637.1">
    <property type="nucleotide sequence ID" value="NZ_FNFV01000005.1"/>
</dbReference>
<proteinExistence type="predicted"/>
<dbReference type="Pfam" id="PF16917">
    <property type="entry name" value="BPL_LplA_LipB_2"/>
    <property type="match status" value="1"/>
</dbReference>
<gene>
    <name evidence="3" type="ORF">SAMN05216257_10522</name>
</gene>
<evidence type="ECO:0000313" key="3">
    <source>
        <dbReference type="EMBL" id="SDK83103.1"/>
    </source>
</evidence>
<dbReference type="Gene3D" id="3.30.930.10">
    <property type="entry name" value="Bira Bifunctional Protein, Domain 2"/>
    <property type="match status" value="1"/>
</dbReference>
<dbReference type="Pfam" id="PF14563">
    <property type="entry name" value="DUF4444"/>
    <property type="match status" value="1"/>
</dbReference>
<feature type="domain" description="DUF4444" evidence="1">
    <location>
        <begin position="209"/>
        <end position="239"/>
    </location>
</feature>
<keyword evidence="3" id="KW-0436">Ligase</keyword>
<dbReference type="InterPro" id="IPR028044">
    <property type="entry name" value="DUF4444"/>
</dbReference>
<protein>
    <submittedName>
        <fullName evidence="3">Biotin-(Acetyl-CoA carboxylase) ligase</fullName>
    </submittedName>
</protein>
<keyword evidence="4" id="KW-1185">Reference proteome</keyword>
<dbReference type="STRING" id="990712.SAMN05216257_10522"/>
<reference evidence="4" key="1">
    <citation type="submission" date="2016-10" db="EMBL/GenBank/DDBJ databases">
        <authorList>
            <person name="Varghese N."/>
            <person name="Submissions S."/>
        </authorList>
    </citation>
    <scope>NUCLEOTIDE SEQUENCE [LARGE SCALE GENOMIC DNA]</scope>
    <source>
        <strain evidence="4">CGMCC 1.10789</strain>
    </source>
</reference>
<dbReference type="GO" id="GO:0016874">
    <property type="term" value="F:ligase activity"/>
    <property type="evidence" value="ECO:0007669"/>
    <property type="project" value="UniProtKB-KW"/>
</dbReference>
<name>A0A1G9F4E1_9RHOB</name>
<evidence type="ECO:0000259" key="1">
    <source>
        <dbReference type="Pfam" id="PF14563"/>
    </source>
</evidence>
<evidence type="ECO:0000313" key="4">
    <source>
        <dbReference type="Proteomes" id="UP000199328"/>
    </source>
</evidence>
<dbReference type="InterPro" id="IPR045864">
    <property type="entry name" value="aa-tRNA-synth_II/BPL/LPL"/>
</dbReference>
<dbReference type="AlphaFoldDB" id="A0A1G9F4E1"/>
<sequence>MSVEPGLEGPTFPPLQTGVPLGARVDPFARAVAQAQGGEVEPGTVHYAETDRALRLAVTFAPETPLRHAMGVVLAVELGLADAIGALAPPEVAVHFTWPAGVKVNGAACGRIRAAASTTDPAAEPDWLVVGVELDVSPEPGTETGRTPDRTWLHAEGCADVTVPALISSFARHMLVWVHSFMADGLGPAHAAWRAKCDTLEQDITEPQAGFFAGLDEHGGMLLRTGSGTRIIPLTTMLEAP</sequence>